<dbReference type="InterPro" id="IPR000390">
    <property type="entry name" value="Small_drug/metabolite_transptr"/>
</dbReference>
<dbReference type="GO" id="GO:0005886">
    <property type="term" value="C:plasma membrane"/>
    <property type="evidence" value="ECO:0007669"/>
    <property type="project" value="UniProtKB-SubCell"/>
</dbReference>
<sequence precursor="true">MVLTRSMKSWLLLGLAIVAEVIATSALKSSEGFTRLLPSIVVVIGYSVAFYFLALAIKVIPVGIAYAVWAGLGIVLISLIGWLLLGQKLDFPAVVGMLLIVAGVLVINLLSNTGAH</sequence>
<keyword evidence="6 9" id="KW-0472">Membrane</keyword>
<gene>
    <name evidence="10" type="ordered locus">Maqu_1061</name>
</gene>
<evidence type="ECO:0000256" key="8">
    <source>
        <dbReference type="RuleBase" id="RU003942"/>
    </source>
</evidence>
<evidence type="ECO:0000256" key="1">
    <source>
        <dbReference type="ARBA" id="ARBA00004651"/>
    </source>
</evidence>
<evidence type="ECO:0000256" key="3">
    <source>
        <dbReference type="ARBA" id="ARBA00022475"/>
    </source>
</evidence>
<dbReference type="PANTHER" id="PTHR30561:SF1">
    <property type="entry name" value="MULTIDRUG TRANSPORTER EMRE"/>
    <property type="match status" value="1"/>
</dbReference>
<dbReference type="InterPro" id="IPR037185">
    <property type="entry name" value="EmrE-like"/>
</dbReference>
<keyword evidence="5 9" id="KW-1133">Transmembrane helix</keyword>
<dbReference type="AlphaFoldDB" id="A1TZI4"/>
<dbReference type="STRING" id="351348.Maqu_1061"/>
<dbReference type="Proteomes" id="UP000000998">
    <property type="component" value="Chromosome"/>
</dbReference>
<feature type="transmembrane region" description="Helical" evidence="9">
    <location>
        <begin position="91"/>
        <end position="110"/>
    </location>
</feature>
<dbReference type="Pfam" id="PF00893">
    <property type="entry name" value="Multi_Drug_Res"/>
    <property type="match status" value="1"/>
</dbReference>
<evidence type="ECO:0000256" key="5">
    <source>
        <dbReference type="ARBA" id="ARBA00022989"/>
    </source>
</evidence>
<feature type="transmembrane region" description="Helical" evidence="9">
    <location>
        <begin position="39"/>
        <end position="57"/>
    </location>
</feature>
<dbReference type="KEGG" id="maq:Maqu_1061"/>
<dbReference type="FunFam" id="1.10.3730.20:FF:000001">
    <property type="entry name" value="Quaternary ammonium compound resistance transporter SugE"/>
    <property type="match status" value="1"/>
</dbReference>
<dbReference type="GO" id="GO:0015297">
    <property type="term" value="F:antiporter activity"/>
    <property type="evidence" value="ECO:0007669"/>
    <property type="project" value="TreeGrafter"/>
</dbReference>
<keyword evidence="3" id="KW-1003">Cell membrane</keyword>
<dbReference type="GO" id="GO:0015199">
    <property type="term" value="F:amino-acid betaine transmembrane transporter activity"/>
    <property type="evidence" value="ECO:0007669"/>
    <property type="project" value="TreeGrafter"/>
</dbReference>
<comment type="similarity">
    <text evidence="7 8">Belongs to the drug/metabolite transporter (DMT) superfamily. Small multidrug resistance (SMR) (TC 2.A.7.1) family.</text>
</comment>
<accession>A1TZI4</accession>
<comment type="subcellular location">
    <subcellularLocation>
        <location evidence="1 8">Cell membrane</location>
        <topology evidence="1 8">Multi-pass membrane protein</topology>
    </subcellularLocation>
</comment>
<dbReference type="GO" id="GO:0015220">
    <property type="term" value="F:choline transmembrane transporter activity"/>
    <property type="evidence" value="ECO:0007669"/>
    <property type="project" value="TreeGrafter"/>
</dbReference>
<feature type="transmembrane region" description="Helical" evidence="9">
    <location>
        <begin position="64"/>
        <end position="85"/>
    </location>
</feature>
<dbReference type="InterPro" id="IPR045324">
    <property type="entry name" value="Small_multidrug_res"/>
</dbReference>
<dbReference type="Gene3D" id="1.10.3730.20">
    <property type="match status" value="1"/>
</dbReference>
<evidence type="ECO:0000256" key="4">
    <source>
        <dbReference type="ARBA" id="ARBA00022692"/>
    </source>
</evidence>
<dbReference type="SUPFAM" id="SSF103481">
    <property type="entry name" value="Multidrug resistance efflux transporter EmrE"/>
    <property type="match status" value="1"/>
</dbReference>
<dbReference type="GO" id="GO:0031460">
    <property type="term" value="P:glycine betaine transport"/>
    <property type="evidence" value="ECO:0007669"/>
    <property type="project" value="TreeGrafter"/>
</dbReference>
<name>A1TZI4_MARN8</name>
<protein>
    <submittedName>
        <fullName evidence="10">Small multidrug resistance protein</fullName>
    </submittedName>
</protein>
<organism evidence="10 11">
    <name type="scientific">Marinobacter nauticus (strain ATCC 700491 / DSM 11845 / VT8)</name>
    <name type="common">Marinobacter aquaeolei</name>
    <dbReference type="NCBI Taxonomy" id="351348"/>
    <lineage>
        <taxon>Bacteria</taxon>
        <taxon>Pseudomonadati</taxon>
        <taxon>Pseudomonadota</taxon>
        <taxon>Gammaproteobacteria</taxon>
        <taxon>Pseudomonadales</taxon>
        <taxon>Marinobacteraceae</taxon>
        <taxon>Marinobacter</taxon>
    </lineage>
</organism>
<dbReference type="EMBL" id="CP000514">
    <property type="protein sequence ID" value="ABM18153.1"/>
    <property type="molecule type" value="Genomic_DNA"/>
</dbReference>
<evidence type="ECO:0000313" key="10">
    <source>
        <dbReference type="EMBL" id="ABM18153.1"/>
    </source>
</evidence>
<dbReference type="HOGENOM" id="CLU_133067_0_2_6"/>
<evidence type="ECO:0000313" key="11">
    <source>
        <dbReference type="Proteomes" id="UP000000998"/>
    </source>
</evidence>
<keyword evidence="2" id="KW-0813">Transport</keyword>
<dbReference type="PANTHER" id="PTHR30561">
    <property type="entry name" value="SMR FAMILY PROTON-DEPENDENT DRUG EFFLUX TRANSPORTER SUGE"/>
    <property type="match status" value="1"/>
</dbReference>
<dbReference type="GO" id="GO:1990961">
    <property type="term" value="P:xenobiotic detoxification by transmembrane export across the plasma membrane"/>
    <property type="evidence" value="ECO:0007669"/>
    <property type="project" value="UniProtKB-ARBA"/>
</dbReference>
<evidence type="ECO:0000256" key="7">
    <source>
        <dbReference type="ARBA" id="ARBA00038032"/>
    </source>
</evidence>
<keyword evidence="4 8" id="KW-0812">Transmembrane</keyword>
<dbReference type="eggNOG" id="COG2076">
    <property type="taxonomic scope" value="Bacteria"/>
</dbReference>
<evidence type="ECO:0000256" key="6">
    <source>
        <dbReference type="ARBA" id="ARBA00023136"/>
    </source>
</evidence>
<reference evidence="11" key="1">
    <citation type="journal article" date="2011" name="Appl. Environ. Microbiol.">
        <title>Genomic potential of Marinobacter aquaeolei, a biogeochemical 'opportunitroph'.</title>
        <authorList>
            <person name="Singer E."/>
            <person name="Webb E.A."/>
            <person name="Nelson W.C."/>
            <person name="Heidelberg J.F."/>
            <person name="Ivanova N."/>
            <person name="Pati A."/>
            <person name="Edwards K.J."/>
        </authorList>
    </citation>
    <scope>NUCLEOTIDE SEQUENCE [LARGE SCALE GENOMIC DNA]</scope>
    <source>
        <strain evidence="11">ATCC 700491 / DSM 11845 / VT8</strain>
    </source>
</reference>
<evidence type="ECO:0000256" key="9">
    <source>
        <dbReference type="SAM" id="Phobius"/>
    </source>
</evidence>
<evidence type="ECO:0000256" key="2">
    <source>
        <dbReference type="ARBA" id="ARBA00022448"/>
    </source>
</evidence>
<proteinExistence type="inferred from homology"/>